<dbReference type="Gene3D" id="3.90.640.20">
    <property type="entry name" value="Heat-shock cognate protein, ATPase"/>
    <property type="match status" value="1"/>
</dbReference>
<dbReference type="Pfam" id="PF07833">
    <property type="entry name" value="Cu_amine_oxidN1"/>
    <property type="match status" value="1"/>
</dbReference>
<accession>A0A1R1EKK1</accession>
<protein>
    <recommendedName>
        <fullName evidence="6">Copper amine oxidase</fullName>
    </recommendedName>
</protein>
<organism evidence="4 5">
    <name type="scientific">Paenibacillus rhizosphaerae</name>
    <dbReference type="NCBI Taxonomy" id="297318"/>
    <lineage>
        <taxon>Bacteria</taxon>
        <taxon>Bacillati</taxon>
        <taxon>Bacillota</taxon>
        <taxon>Bacilli</taxon>
        <taxon>Bacillales</taxon>
        <taxon>Paenibacillaceae</taxon>
        <taxon>Paenibacillus</taxon>
    </lineage>
</organism>
<dbReference type="InterPro" id="IPR037126">
    <property type="entry name" value="PdaC/RsiV-like_sf"/>
</dbReference>
<name>A0A1R1EKK1_9BACL</name>
<evidence type="ECO:0008006" key="6">
    <source>
        <dbReference type="Google" id="ProtNLM"/>
    </source>
</evidence>
<comment type="caution">
    <text evidence="4">The sequence shown here is derived from an EMBL/GenBank/DDBJ whole genome shotgun (WGS) entry which is preliminary data.</text>
</comment>
<dbReference type="Pfam" id="PF11738">
    <property type="entry name" value="DUF3298"/>
    <property type="match status" value="1"/>
</dbReference>
<dbReference type="RefSeq" id="WP_076173163.1">
    <property type="nucleotide sequence ID" value="NZ_MRTP01000007.1"/>
</dbReference>
<dbReference type="InterPro" id="IPR012854">
    <property type="entry name" value="Cu_amine_oxidase-like_N"/>
</dbReference>
<evidence type="ECO:0000313" key="5">
    <source>
        <dbReference type="Proteomes" id="UP000187172"/>
    </source>
</evidence>
<dbReference type="InterPro" id="IPR025303">
    <property type="entry name" value="PdaC"/>
</dbReference>
<gene>
    <name evidence="4" type="ORF">BK138_23195</name>
</gene>
<keyword evidence="5" id="KW-1185">Reference proteome</keyword>
<reference evidence="4 5" key="1">
    <citation type="submission" date="2016-11" db="EMBL/GenBank/DDBJ databases">
        <title>Paenibacillus species isolates.</title>
        <authorList>
            <person name="Beno S.M."/>
        </authorList>
    </citation>
    <scope>NUCLEOTIDE SEQUENCE [LARGE SCALE GENOMIC DNA]</scope>
    <source>
        <strain evidence="4 5">FSL R5-0378</strain>
    </source>
</reference>
<evidence type="ECO:0000259" key="2">
    <source>
        <dbReference type="Pfam" id="PF11738"/>
    </source>
</evidence>
<sequence>MNKGMKWGAAVLAAGVLIGNAGVFGGSQVSAAASKPVVKLATQPGVALKYNGKVLSLQGKLVDGVTMIPVSILRDAAGLPLSYNPGIKTYTVGSGVTKLNLEVSDYGVSAYINGSYVGDNSNNYEGKLIDGKLYVPFKLLNDYMGFQGVYNASSKTLSLSKRQMNQVAISTELIKASDANATILIRYPQLSGLANADAQEAINKVFKDKAEAFATEAKAKAKKRDAKVEHPYEFDGTFLVTYNRQGVLSIVTDSYEYTGGAHGMTAREGFTFSLKDGKQLTLDSLLHNSADAKTKLDKLLKQKATKDGFTDGFNGLKKDADFYVKESGLTIFFQQYEIGPYAAGFPTYTFNFSDLLPKGTDPFEAAK</sequence>
<dbReference type="STRING" id="297318.BK138_23195"/>
<feature type="domain" description="Copper amine oxidase-like N-terminal" evidence="1">
    <location>
        <begin position="51"/>
        <end position="158"/>
    </location>
</feature>
<dbReference type="EMBL" id="MRTP01000007">
    <property type="protein sequence ID" value="OMF52341.1"/>
    <property type="molecule type" value="Genomic_DNA"/>
</dbReference>
<proteinExistence type="predicted"/>
<feature type="domain" description="Deacetylase PdaC" evidence="3">
    <location>
        <begin position="177"/>
        <end position="265"/>
    </location>
</feature>
<dbReference type="Proteomes" id="UP000187172">
    <property type="component" value="Unassembled WGS sequence"/>
</dbReference>
<evidence type="ECO:0000259" key="1">
    <source>
        <dbReference type="Pfam" id="PF07833"/>
    </source>
</evidence>
<evidence type="ECO:0000313" key="4">
    <source>
        <dbReference type="EMBL" id="OMF52341.1"/>
    </source>
</evidence>
<evidence type="ECO:0000259" key="3">
    <source>
        <dbReference type="Pfam" id="PF13739"/>
    </source>
</evidence>
<dbReference type="Pfam" id="PF13739">
    <property type="entry name" value="PdaC"/>
    <property type="match status" value="1"/>
</dbReference>
<dbReference type="InterPro" id="IPR021729">
    <property type="entry name" value="DUF3298"/>
</dbReference>
<dbReference type="Gene3D" id="3.30.565.40">
    <property type="entry name" value="Fervidobacterium nodosum Rt17-B1 like"/>
    <property type="match status" value="1"/>
</dbReference>
<feature type="domain" description="DUF3298" evidence="2">
    <location>
        <begin position="285"/>
        <end position="352"/>
    </location>
</feature>
<dbReference type="AlphaFoldDB" id="A0A1R1EKK1"/>